<dbReference type="InterPro" id="IPR001173">
    <property type="entry name" value="Glyco_trans_2-like"/>
</dbReference>
<protein>
    <submittedName>
        <fullName evidence="2">Glycosyltransferase family 2 protein</fullName>
    </submittedName>
</protein>
<dbReference type="InterPro" id="IPR029044">
    <property type="entry name" value="Nucleotide-diphossugar_trans"/>
</dbReference>
<evidence type="ECO:0000313" key="3">
    <source>
        <dbReference type="Proteomes" id="UP001324794"/>
    </source>
</evidence>
<organism evidence="2 3">
    <name type="scientific">Vreelandella neptunia</name>
    <dbReference type="NCBI Taxonomy" id="115551"/>
    <lineage>
        <taxon>Bacteria</taxon>
        <taxon>Pseudomonadati</taxon>
        <taxon>Pseudomonadota</taxon>
        <taxon>Gammaproteobacteria</taxon>
        <taxon>Oceanospirillales</taxon>
        <taxon>Halomonadaceae</taxon>
        <taxon>Vreelandella</taxon>
    </lineage>
</organism>
<sequence>MAAAVPSSPSIGLCVPTLNAGALWRDWLVRTQPAAKHFRVLVVDSSSDDETAAIAHEFGCELLVIERCDFDHGGTRQRALHYLSDCDIVIFLTQDALIADQDALAQLVAAFDDPGVGAAFGRQLPHPDASPIAAHARYFNYPDESRVVATADIPRLGIKTAFLSNSFAAYRREALISAGGFPEGTILSEDMIAGARLLKAGWKLAYCAEACALHSHNYSLVEEFQRYFDIGVLHHREAWLLDWLGRAEGEGGRFVRSELSYLWRRAPWRLPEAGLRTLLKYAGYRLGKSEARLPLGVKRRLSMHKHFWL</sequence>
<gene>
    <name evidence="2" type="ORF">SR894_05935</name>
</gene>
<dbReference type="SUPFAM" id="SSF53448">
    <property type="entry name" value="Nucleotide-diphospho-sugar transferases"/>
    <property type="match status" value="1"/>
</dbReference>
<proteinExistence type="predicted"/>
<dbReference type="InterPro" id="IPR050834">
    <property type="entry name" value="Glycosyltransf_2"/>
</dbReference>
<dbReference type="PANTHER" id="PTHR43685">
    <property type="entry name" value="GLYCOSYLTRANSFERASE"/>
    <property type="match status" value="1"/>
</dbReference>
<dbReference type="Gene3D" id="3.90.550.10">
    <property type="entry name" value="Spore Coat Polysaccharide Biosynthesis Protein SpsA, Chain A"/>
    <property type="match status" value="1"/>
</dbReference>
<dbReference type="Pfam" id="PF00535">
    <property type="entry name" value="Glycos_transf_2"/>
    <property type="match status" value="1"/>
</dbReference>
<name>A0ABZ0YQ35_9GAMM</name>
<dbReference type="Proteomes" id="UP001324794">
    <property type="component" value="Chromosome"/>
</dbReference>
<dbReference type="RefSeq" id="WP_223289056.1">
    <property type="nucleotide sequence ID" value="NZ_CP140255.1"/>
</dbReference>
<evidence type="ECO:0000313" key="2">
    <source>
        <dbReference type="EMBL" id="WQH14076.1"/>
    </source>
</evidence>
<dbReference type="PANTHER" id="PTHR43685:SF13">
    <property type="entry name" value="O ANTIGEN BIOSYNTHESIS RHAMNOSYLTRANSFERASE RFBN"/>
    <property type="match status" value="1"/>
</dbReference>
<dbReference type="EMBL" id="CP140255">
    <property type="protein sequence ID" value="WQH14076.1"/>
    <property type="molecule type" value="Genomic_DNA"/>
</dbReference>
<evidence type="ECO:0000259" key="1">
    <source>
        <dbReference type="Pfam" id="PF00535"/>
    </source>
</evidence>
<keyword evidence="3" id="KW-1185">Reference proteome</keyword>
<accession>A0ABZ0YQ35</accession>
<reference evidence="2 3" key="1">
    <citation type="submission" date="2023-11" db="EMBL/GenBank/DDBJ databases">
        <title>MicrobeMod: A computational toolkit for identifying prokaryotic methylation and restriction-modification with nanopore sequencing.</title>
        <authorList>
            <person name="Crits-Christoph A."/>
            <person name="Kang S.C."/>
            <person name="Lee H."/>
            <person name="Ostrov N."/>
        </authorList>
    </citation>
    <scope>NUCLEOTIDE SEQUENCE [LARGE SCALE GENOMIC DNA]</scope>
    <source>
        <strain evidence="2 3">ATCC BAA-805</strain>
    </source>
</reference>
<feature type="domain" description="Glycosyltransferase 2-like" evidence="1">
    <location>
        <begin position="30"/>
        <end position="175"/>
    </location>
</feature>